<accession>A0A150S3S0</accession>
<reference evidence="7 8" key="1">
    <citation type="submission" date="2014-02" db="EMBL/GenBank/DDBJ databases">
        <title>The small core and large imbalanced accessory genome model reveals a collaborative survival strategy of Sorangium cellulosum strains in nature.</title>
        <authorList>
            <person name="Han K."/>
            <person name="Peng R."/>
            <person name="Blom J."/>
            <person name="Li Y.-Z."/>
        </authorList>
    </citation>
    <scope>NUCLEOTIDE SEQUENCE [LARGE SCALE GENOMIC DNA]</scope>
    <source>
        <strain evidence="7 8">So0149</strain>
    </source>
</reference>
<keyword evidence="2 5" id="KW-0812">Transmembrane</keyword>
<dbReference type="Proteomes" id="UP000075515">
    <property type="component" value="Unassembled WGS sequence"/>
</dbReference>
<evidence type="ECO:0000256" key="5">
    <source>
        <dbReference type="SAM" id="Phobius"/>
    </source>
</evidence>
<dbReference type="InterPro" id="IPR052964">
    <property type="entry name" value="Sporulation_signal_mat"/>
</dbReference>
<comment type="subcellular location">
    <subcellularLocation>
        <location evidence="1">Endomembrane system</location>
        <topology evidence="1">Multi-pass membrane protein</topology>
    </subcellularLocation>
</comment>
<evidence type="ECO:0000259" key="6">
    <source>
        <dbReference type="SMART" id="SM00752"/>
    </source>
</evidence>
<dbReference type="GO" id="GO:0012505">
    <property type="term" value="C:endomembrane system"/>
    <property type="evidence" value="ECO:0007669"/>
    <property type="project" value="UniProtKB-SubCell"/>
</dbReference>
<feature type="transmembrane region" description="Helical" evidence="5">
    <location>
        <begin position="152"/>
        <end position="173"/>
    </location>
</feature>
<evidence type="ECO:0000256" key="4">
    <source>
        <dbReference type="ARBA" id="ARBA00023136"/>
    </source>
</evidence>
<feature type="transmembrane region" description="Helical" evidence="5">
    <location>
        <begin position="267"/>
        <end position="300"/>
    </location>
</feature>
<keyword evidence="4 5" id="KW-0472">Membrane</keyword>
<evidence type="ECO:0000256" key="2">
    <source>
        <dbReference type="ARBA" id="ARBA00022692"/>
    </source>
</evidence>
<evidence type="ECO:0000256" key="1">
    <source>
        <dbReference type="ARBA" id="ARBA00004127"/>
    </source>
</evidence>
<dbReference type="InterPro" id="IPR011020">
    <property type="entry name" value="HTTM-like"/>
</dbReference>
<dbReference type="AlphaFoldDB" id="A0A150S3S0"/>
<name>A0A150S3S0_SORCE</name>
<sequence length="329" mass="35314">MNGRAGPRRAARAALARAWLWLDRFALAPASAMPLAVLRIGLASVLLVQAAMVGPALLELYGRSGILQGPLNDLLARTDLVRIGSLIDRLAPLGVGEAAIVTGTGALYTLALVALLLGWRARAAAALAWLAHLMLMMTADSTNYGADNYANIFLFYLIWMPSGAALSLDRRLARVPPDPPATTRLSLRVVQLHLCISYLASGLWKASGEQWWNGEAIWRSVMLPAYRQVDFSWLADHPWIAVIAGWLVVLIEAGYALLIWPRRSRRIWVAATLALHLGIAVFMGLAVFGALMAVLTVAAFGVSADRAAPATCPREHPALDSACADPNAG</sequence>
<evidence type="ECO:0000313" key="7">
    <source>
        <dbReference type="EMBL" id="KYG00257.1"/>
    </source>
</evidence>
<evidence type="ECO:0000313" key="8">
    <source>
        <dbReference type="Proteomes" id="UP000075515"/>
    </source>
</evidence>
<keyword evidence="3 5" id="KW-1133">Transmembrane helix</keyword>
<proteinExistence type="predicted"/>
<dbReference type="PANTHER" id="PTHR39535">
    <property type="entry name" value="SPORULATION-DELAYING PROTEIN SDPB"/>
    <property type="match status" value="1"/>
</dbReference>
<feature type="transmembrane region" description="Helical" evidence="5">
    <location>
        <begin position="36"/>
        <end position="58"/>
    </location>
</feature>
<feature type="domain" description="HTTM-like" evidence="6">
    <location>
        <begin position="27"/>
        <end position="304"/>
    </location>
</feature>
<dbReference type="SMART" id="SM00752">
    <property type="entry name" value="HTTM"/>
    <property type="match status" value="1"/>
</dbReference>
<organism evidence="7 8">
    <name type="scientific">Sorangium cellulosum</name>
    <name type="common">Polyangium cellulosum</name>
    <dbReference type="NCBI Taxonomy" id="56"/>
    <lineage>
        <taxon>Bacteria</taxon>
        <taxon>Pseudomonadati</taxon>
        <taxon>Myxococcota</taxon>
        <taxon>Polyangia</taxon>
        <taxon>Polyangiales</taxon>
        <taxon>Polyangiaceae</taxon>
        <taxon>Sorangium</taxon>
    </lineage>
</organism>
<dbReference type="PANTHER" id="PTHR39535:SF2">
    <property type="entry name" value="HTTM DOMAIN-CONTAINING PROTEIN"/>
    <property type="match status" value="1"/>
</dbReference>
<comment type="caution">
    <text evidence="7">The sequence shown here is derived from an EMBL/GenBank/DDBJ whole genome shotgun (WGS) entry which is preliminary data.</text>
</comment>
<protein>
    <recommendedName>
        <fullName evidence="6">HTTM-like domain-containing protein</fullName>
    </recommendedName>
</protein>
<feature type="transmembrane region" description="Helical" evidence="5">
    <location>
        <begin position="98"/>
        <end position="119"/>
    </location>
</feature>
<evidence type="ECO:0000256" key="3">
    <source>
        <dbReference type="ARBA" id="ARBA00022989"/>
    </source>
</evidence>
<dbReference type="EMBL" id="JEMC01001030">
    <property type="protein sequence ID" value="KYG00257.1"/>
    <property type="molecule type" value="Genomic_DNA"/>
</dbReference>
<gene>
    <name evidence="7" type="ORF">BE18_05305</name>
</gene>
<feature type="transmembrane region" description="Helical" evidence="5">
    <location>
        <begin position="239"/>
        <end position="260"/>
    </location>
</feature>